<keyword evidence="3" id="KW-1185">Reference proteome</keyword>
<evidence type="ECO:0000313" key="2">
    <source>
        <dbReference type="EMBL" id="PBK83154.1"/>
    </source>
</evidence>
<accession>A0A2H3CP50</accession>
<evidence type="ECO:0000313" key="3">
    <source>
        <dbReference type="Proteomes" id="UP000217790"/>
    </source>
</evidence>
<name>A0A2H3CP50_ARMGA</name>
<gene>
    <name evidence="2" type="ORF">ARMGADRAFT_1089707</name>
</gene>
<dbReference type="InParanoid" id="A0A2H3CP50"/>
<dbReference type="AlphaFoldDB" id="A0A2H3CP50"/>
<organism evidence="2 3">
    <name type="scientific">Armillaria gallica</name>
    <name type="common">Bulbous honey fungus</name>
    <name type="synonym">Armillaria bulbosa</name>
    <dbReference type="NCBI Taxonomy" id="47427"/>
    <lineage>
        <taxon>Eukaryota</taxon>
        <taxon>Fungi</taxon>
        <taxon>Dikarya</taxon>
        <taxon>Basidiomycota</taxon>
        <taxon>Agaricomycotina</taxon>
        <taxon>Agaricomycetes</taxon>
        <taxon>Agaricomycetidae</taxon>
        <taxon>Agaricales</taxon>
        <taxon>Marasmiineae</taxon>
        <taxon>Physalacriaceae</taxon>
        <taxon>Armillaria</taxon>
    </lineage>
</organism>
<reference evidence="3" key="1">
    <citation type="journal article" date="2017" name="Nat. Ecol. Evol.">
        <title>Genome expansion and lineage-specific genetic innovations in the forest pathogenic fungi Armillaria.</title>
        <authorList>
            <person name="Sipos G."/>
            <person name="Prasanna A.N."/>
            <person name="Walter M.C."/>
            <person name="O'Connor E."/>
            <person name="Balint B."/>
            <person name="Krizsan K."/>
            <person name="Kiss B."/>
            <person name="Hess J."/>
            <person name="Varga T."/>
            <person name="Slot J."/>
            <person name="Riley R."/>
            <person name="Boka B."/>
            <person name="Rigling D."/>
            <person name="Barry K."/>
            <person name="Lee J."/>
            <person name="Mihaltcheva S."/>
            <person name="LaButti K."/>
            <person name="Lipzen A."/>
            <person name="Waldron R."/>
            <person name="Moloney N.M."/>
            <person name="Sperisen C."/>
            <person name="Kredics L."/>
            <person name="Vagvoelgyi C."/>
            <person name="Patrignani A."/>
            <person name="Fitzpatrick D."/>
            <person name="Nagy I."/>
            <person name="Doyle S."/>
            <person name="Anderson J.B."/>
            <person name="Grigoriev I.V."/>
            <person name="Gueldener U."/>
            <person name="Muensterkoetter M."/>
            <person name="Nagy L.G."/>
        </authorList>
    </citation>
    <scope>NUCLEOTIDE SEQUENCE [LARGE SCALE GENOMIC DNA]</scope>
    <source>
        <strain evidence="3">Ar21-2</strain>
    </source>
</reference>
<dbReference type="OMA" id="WYAGVIY"/>
<dbReference type="EMBL" id="KZ293709">
    <property type="protein sequence ID" value="PBK83154.1"/>
    <property type="molecule type" value="Genomic_DNA"/>
</dbReference>
<proteinExistence type="predicted"/>
<feature type="coiled-coil region" evidence="1">
    <location>
        <begin position="265"/>
        <end position="292"/>
    </location>
</feature>
<evidence type="ECO:0000256" key="1">
    <source>
        <dbReference type="SAM" id="Coils"/>
    </source>
</evidence>
<dbReference type="STRING" id="47427.A0A2H3CP50"/>
<sequence>MPILHPLEPENTIVFETDERTRREPRIQSARRYLTDVARYCPNGVGEAVVKKIEHRKSSGAPHHEFLLCYVQDCNVPTRLAVIRIERFNQDDVTPDKGVPPALSPAALLSLDAMRSSSPSLFGKAVDLFTITCDIDAKRSGDTLSTLIFDDNSDFTADEAAMICKIASECADEYNALGHQCFWYAGVIYKIIQEIYSTSIAETQAEGNRRKGMGHGVKIPTQMFIPPEHAPKNLAQTHLQRWPTWKADIERVKQEKWGDGELRRDRGLQQELNIKDKEIAELRKRLKECTRA</sequence>
<protein>
    <submittedName>
        <fullName evidence="2">Uncharacterized protein</fullName>
    </submittedName>
</protein>
<dbReference type="Proteomes" id="UP000217790">
    <property type="component" value="Unassembled WGS sequence"/>
</dbReference>
<dbReference type="OrthoDB" id="3243781at2759"/>
<keyword evidence="1" id="KW-0175">Coiled coil</keyword>